<feature type="compositionally biased region" description="Basic and acidic residues" evidence="1">
    <location>
        <begin position="385"/>
        <end position="394"/>
    </location>
</feature>
<reference evidence="2 3" key="1">
    <citation type="journal article" date="2023" name="Hortic Res">
        <title>Pangenome of water caltrop reveals structural variations and asymmetric subgenome divergence after allopolyploidization.</title>
        <authorList>
            <person name="Zhang X."/>
            <person name="Chen Y."/>
            <person name="Wang L."/>
            <person name="Yuan Y."/>
            <person name="Fang M."/>
            <person name="Shi L."/>
            <person name="Lu R."/>
            <person name="Comes H.P."/>
            <person name="Ma Y."/>
            <person name="Chen Y."/>
            <person name="Huang G."/>
            <person name="Zhou Y."/>
            <person name="Zheng Z."/>
            <person name="Qiu Y."/>
        </authorList>
    </citation>
    <scope>NUCLEOTIDE SEQUENCE [LARGE SCALE GENOMIC DNA]</scope>
    <source>
        <strain evidence="2">F231</strain>
    </source>
</reference>
<dbReference type="Proteomes" id="UP001346149">
    <property type="component" value="Unassembled WGS sequence"/>
</dbReference>
<evidence type="ECO:0000313" key="3">
    <source>
        <dbReference type="Proteomes" id="UP001346149"/>
    </source>
</evidence>
<feature type="region of interest" description="Disordered" evidence="1">
    <location>
        <begin position="80"/>
        <end position="160"/>
    </location>
</feature>
<feature type="compositionally biased region" description="Polar residues" evidence="1">
    <location>
        <begin position="261"/>
        <end position="271"/>
    </location>
</feature>
<dbReference type="InterPro" id="IPR039615">
    <property type="entry name" value="PKS"/>
</dbReference>
<feature type="compositionally biased region" description="Polar residues" evidence="1">
    <location>
        <begin position="128"/>
        <end position="156"/>
    </location>
</feature>
<dbReference type="PANTHER" id="PTHR33781">
    <property type="entry name" value="PROTEIN PHYTOCHROME KINASE SUBSTRATE 1-RELATED"/>
    <property type="match status" value="1"/>
</dbReference>
<feature type="region of interest" description="Disordered" evidence="1">
    <location>
        <begin position="181"/>
        <end position="200"/>
    </location>
</feature>
<feature type="compositionally biased region" description="Basic and acidic residues" evidence="1">
    <location>
        <begin position="47"/>
        <end position="58"/>
    </location>
</feature>
<feature type="region of interest" description="Disordered" evidence="1">
    <location>
        <begin position="260"/>
        <end position="318"/>
    </location>
</feature>
<sequence>MKSASTLTVSTDQLQPHQASSAPSVEPQVEAHLMENDVSFSSYLKPIEPDKRTSEEHPGSTADDSELSVFEVHKYFNEGSQHDQALGSSKRVSPLKETNHLNSADSSSLRRFSSASSVGGYGPGYRTRSLTSSEASWNSQSGLLPNNARRANSGTQKDGKRGYRVIPRWLLFRPKCPCSGKKSVQVKGRPADNHGASPLRQAIKPNMPAEVRGVKVNVIPDSQERYMDRVGELITTPEDRFPSEIGRRHLLVSVPVPQKPFTDSSISSSTGFRFPMLPPSTPSPLPPPSVRMPQKASQSSHASPDPLQNPTHHEPLKVFNQPSDEFINSRKSQENHQVLRFSIGLKYQTGMVADEGDELESDASSDLFEIESISAQATYPITHQKQRDPLDEAGPRTSTENNIHVDEKQAKVLGREKAKDYSVSSPEFERSPKV</sequence>
<accession>A0AAN7QS96</accession>
<dbReference type="PANTHER" id="PTHR33781:SF1">
    <property type="entry name" value="PROTEIN PHYTOCHROME KINASE SUBSTRATE 4"/>
    <property type="match status" value="1"/>
</dbReference>
<comment type="caution">
    <text evidence="2">The sequence shown here is derived from an EMBL/GenBank/DDBJ whole genome shotgun (WGS) entry which is preliminary data.</text>
</comment>
<feature type="region of interest" description="Disordered" evidence="1">
    <location>
        <begin position="375"/>
        <end position="434"/>
    </location>
</feature>
<proteinExistence type="predicted"/>
<feature type="compositionally biased region" description="Polar residues" evidence="1">
    <location>
        <begin position="1"/>
        <end position="23"/>
    </location>
</feature>
<name>A0AAN7QS96_TRANT</name>
<feature type="compositionally biased region" description="Polar residues" evidence="1">
    <location>
        <begin position="295"/>
        <end position="310"/>
    </location>
</feature>
<feature type="compositionally biased region" description="Basic and acidic residues" evidence="1">
    <location>
        <begin position="403"/>
        <end position="420"/>
    </location>
</feature>
<protein>
    <submittedName>
        <fullName evidence="2">Uncharacterized protein</fullName>
    </submittedName>
</protein>
<dbReference type="EMBL" id="JAXQNO010000018">
    <property type="protein sequence ID" value="KAK4776522.1"/>
    <property type="molecule type" value="Genomic_DNA"/>
</dbReference>
<dbReference type="AlphaFoldDB" id="A0AAN7QS96"/>
<feature type="compositionally biased region" description="Polar residues" evidence="1">
    <location>
        <begin position="80"/>
        <end position="91"/>
    </location>
</feature>
<evidence type="ECO:0000313" key="2">
    <source>
        <dbReference type="EMBL" id="KAK4776522.1"/>
    </source>
</evidence>
<gene>
    <name evidence="2" type="ORF">SAY86_005210</name>
</gene>
<evidence type="ECO:0000256" key="1">
    <source>
        <dbReference type="SAM" id="MobiDB-lite"/>
    </source>
</evidence>
<feature type="region of interest" description="Disordered" evidence="1">
    <location>
        <begin position="1"/>
        <end position="67"/>
    </location>
</feature>
<keyword evidence="3" id="KW-1185">Reference proteome</keyword>
<dbReference type="GO" id="GO:0009638">
    <property type="term" value="P:phototropism"/>
    <property type="evidence" value="ECO:0007669"/>
    <property type="project" value="InterPro"/>
</dbReference>
<organism evidence="2 3">
    <name type="scientific">Trapa natans</name>
    <name type="common">Water chestnut</name>
    <dbReference type="NCBI Taxonomy" id="22666"/>
    <lineage>
        <taxon>Eukaryota</taxon>
        <taxon>Viridiplantae</taxon>
        <taxon>Streptophyta</taxon>
        <taxon>Embryophyta</taxon>
        <taxon>Tracheophyta</taxon>
        <taxon>Spermatophyta</taxon>
        <taxon>Magnoliopsida</taxon>
        <taxon>eudicotyledons</taxon>
        <taxon>Gunneridae</taxon>
        <taxon>Pentapetalae</taxon>
        <taxon>rosids</taxon>
        <taxon>malvids</taxon>
        <taxon>Myrtales</taxon>
        <taxon>Lythraceae</taxon>
        <taxon>Trapa</taxon>
    </lineage>
</organism>
<feature type="compositionally biased region" description="Low complexity" evidence="1">
    <location>
        <begin position="103"/>
        <end position="117"/>
    </location>
</feature>
<feature type="compositionally biased region" description="Pro residues" evidence="1">
    <location>
        <begin position="276"/>
        <end position="290"/>
    </location>
</feature>